<dbReference type="KEGG" id="bcx:BCA_3146"/>
<proteinExistence type="predicted"/>
<dbReference type="GO" id="GO:0016787">
    <property type="term" value="F:hydrolase activity"/>
    <property type="evidence" value="ECO:0007669"/>
    <property type="project" value="UniProtKB-KW"/>
</dbReference>
<keyword evidence="1" id="KW-0378">Hydrolase</keyword>
<dbReference type="Proteomes" id="UP000002210">
    <property type="component" value="Chromosome"/>
</dbReference>
<reference evidence="1 2" key="1">
    <citation type="submission" date="2009-02" db="EMBL/GenBank/DDBJ databases">
        <title>Genome sequence of Bacillus cereus 03BB102.</title>
        <authorList>
            <person name="Dodson R.J."/>
            <person name="Jackson P."/>
            <person name="Munk A.C."/>
            <person name="Brettin T."/>
            <person name="Bruce D."/>
            <person name="Detter C."/>
            <person name="Tapia R."/>
            <person name="Han C."/>
            <person name="Sutton G."/>
            <person name="Sims D."/>
        </authorList>
    </citation>
    <scope>NUCLEOTIDE SEQUENCE [LARGE SCALE GENOMIC DNA]</scope>
    <source>
        <strain evidence="1 2">03BB102</strain>
    </source>
</reference>
<dbReference type="PATRIC" id="fig|572264.18.peg.3102"/>
<organism evidence="1 2">
    <name type="scientific">Bacillus cereus (strain 03BB102)</name>
    <dbReference type="NCBI Taxonomy" id="572264"/>
    <lineage>
        <taxon>Bacteria</taxon>
        <taxon>Bacillati</taxon>
        <taxon>Bacillota</taxon>
        <taxon>Bacilli</taxon>
        <taxon>Bacillales</taxon>
        <taxon>Bacillaceae</taxon>
        <taxon>Bacillus</taxon>
        <taxon>Bacillus cereus group</taxon>
    </lineage>
</organism>
<sequence length="65" mass="7731">MDWILNKDNRGVVSNLPKYLPIVLTEENKLEHIFTYDNGNIIHYTTSFLTDDDVNKWYEKQLVSQ</sequence>
<dbReference type="EMBL" id="CP001407">
    <property type="protein sequence ID" value="ACO26633.1"/>
    <property type="molecule type" value="Genomic_DNA"/>
</dbReference>
<gene>
    <name evidence="1" type="ordered locus">BCA_3146</name>
</gene>
<name>A0A158RI00_BACC3</name>
<dbReference type="AlphaFoldDB" id="A0A158RI00"/>
<evidence type="ECO:0000313" key="2">
    <source>
        <dbReference type="Proteomes" id="UP000002210"/>
    </source>
</evidence>
<accession>A0A158RI00</accession>
<evidence type="ECO:0000313" key="1">
    <source>
        <dbReference type="EMBL" id="ACO26633.1"/>
    </source>
</evidence>
<protein>
    <submittedName>
        <fullName evidence="1">Phosphohydrolase, MutT/Nudix family</fullName>
    </submittedName>
</protein>